<keyword evidence="6" id="KW-0812">Transmembrane</keyword>
<gene>
    <name evidence="12" type="ORF">SAMN05421779_103500</name>
</gene>
<keyword evidence="13" id="KW-1185">Reference proteome</keyword>
<dbReference type="SUPFAM" id="SSF74653">
    <property type="entry name" value="TolA/TonB C-terminal domain"/>
    <property type="match status" value="1"/>
</dbReference>
<evidence type="ECO:0000256" key="9">
    <source>
        <dbReference type="ARBA" id="ARBA00023136"/>
    </source>
</evidence>
<organism evidence="12 13">
    <name type="scientific">Insolitispirillum peregrinum</name>
    <dbReference type="NCBI Taxonomy" id="80876"/>
    <lineage>
        <taxon>Bacteria</taxon>
        <taxon>Pseudomonadati</taxon>
        <taxon>Pseudomonadota</taxon>
        <taxon>Alphaproteobacteria</taxon>
        <taxon>Rhodospirillales</taxon>
        <taxon>Novispirillaceae</taxon>
        <taxon>Insolitispirillum</taxon>
    </lineage>
</organism>
<reference evidence="12 13" key="1">
    <citation type="submission" date="2017-01" db="EMBL/GenBank/DDBJ databases">
        <authorList>
            <person name="Mah S.A."/>
            <person name="Swanson W.J."/>
            <person name="Moy G.W."/>
            <person name="Vacquier V.D."/>
        </authorList>
    </citation>
    <scope>NUCLEOTIDE SEQUENCE [LARGE SCALE GENOMIC DNA]</scope>
    <source>
        <strain evidence="12 13">DSM 11589</strain>
    </source>
</reference>
<evidence type="ECO:0000256" key="10">
    <source>
        <dbReference type="SAM" id="MobiDB-lite"/>
    </source>
</evidence>
<feature type="compositionally biased region" description="Pro residues" evidence="10">
    <location>
        <begin position="150"/>
        <end position="160"/>
    </location>
</feature>
<dbReference type="GO" id="GO:0005886">
    <property type="term" value="C:plasma membrane"/>
    <property type="evidence" value="ECO:0007669"/>
    <property type="project" value="UniProtKB-SubCell"/>
</dbReference>
<keyword evidence="4" id="KW-1003">Cell membrane</keyword>
<feature type="compositionally biased region" description="Low complexity" evidence="10">
    <location>
        <begin position="161"/>
        <end position="178"/>
    </location>
</feature>
<dbReference type="RefSeq" id="WP_084194743.1">
    <property type="nucleotide sequence ID" value="NZ_FTOA01000003.1"/>
</dbReference>
<evidence type="ECO:0000256" key="8">
    <source>
        <dbReference type="ARBA" id="ARBA00022989"/>
    </source>
</evidence>
<evidence type="ECO:0000256" key="3">
    <source>
        <dbReference type="ARBA" id="ARBA00022448"/>
    </source>
</evidence>
<feature type="compositionally biased region" description="Pro residues" evidence="10">
    <location>
        <begin position="132"/>
        <end position="141"/>
    </location>
</feature>
<sequence length="273" mass="28959">MTGAVGSFPLPRLTLDSTGLPTYRPRHARWLVGAVSAVALHGAVAAAVLLPWQATPPPPPPAAEVPIMIDMAPLVAPPPPPPPPPEAIPEPEPEPLPLPKIETPPLPAPEVALPPPKPVKKKTEPKKEPPKVKTPPQPQPVTEPVMDTPPDAPPAPPAPVTPAVTAPSAPSAMAQQAAASWQSTIQGILERKKRYPRTAQARRQEARVVVSFILNAQGEVLSTQLVSASPYESLNEEVLDLLQRASPLPPPPPETMHGSTLKVTVPIDFTIRR</sequence>
<dbReference type="InterPro" id="IPR051045">
    <property type="entry name" value="TonB-dependent_transducer"/>
</dbReference>
<proteinExistence type="inferred from homology"/>
<keyword evidence="7" id="KW-0653">Protein transport</keyword>
<evidence type="ECO:0000256" key="1">
    <source>
        <dbReference type="ARBA" id="ARBA00004383"/>
    </source>
</evidence>
<dbReference type="EMBL" id="FTOA01000003">
    <property type="protein sequence ID" value="SIS76178.1"/>
    <property type="molecule type" value="Genomic_DNA"/>
</dbReference>
<evidence type="ECO:0000256" key="2">
    <source>
        <dbReference type="ARBA" id="ARBA00006555"/>
    </source>
</evidence>
<accession>A0A1N7LQS0</accession>
<dbReference type="Gene3D" id="3.30.1150.10">
    <property type="match status" value="1"/>
</dbReference>
<evidence type="ECO:0000313" key="12">
    <source>
        <dbReference type="EMBL" id="SIS76178.1"/>
    </source>
</evidence>
<evidence type="ECO:0000259" key="11">
    <source>
        <dbReference type="PROSITE" id="PS52015"/>
    </source>
</evidence>
<keyword evidence="9" id="KW-0472">Membrane</keyword>
<feature type="compositionally biased region" description="Pro residues" evidence="10">
    <location>
        <begin position="76"/>
        <end position="117"/>
    </location>
</feature>
<feature type="compositionally biased region" description="Basic and acidic residues" evidence="10">
    <location>
        <begin position="121"/>
        <end position="131"/>
    </location>
</feature>
<dbReference type="GO" id="GO:0015031">
    <property type="term" value="P:protein transport"/>
    <property type="evidence" value="ECO:0007669"/>
    <property type="project" value="UniProtKB-KW"/>
</dbReference>
<dbReference type="PRINTS" id="PR01217">
    <property type="entry name" value="PRICHEXTENSN"/>
</dbReference>
<evidence type="ECO:0000256" key="4">
    <source>
        <dbReference type="ARBA" id="ARBA00022475"/>
    </source>
</evidence>
<dbReference type="Proteomes" id="UP000185678">
    <property type="component" value="Unassembled WGS sequence"/>
</dbReference>
<protein>
    <submittedName>
        <fullName evidence="12">Outer membrane transport energization protein TonB</fullName>
    </submittedName>
</protein>
<evidence type="ECO:0000313" key="13">
    <source>
        <dbReference type="Proteomes" id="UP000185678"/>
    </source>
</evidence>
<dbReference type="PANTHER" id="PTHR33446">
    <property type="entry name" value="PROTEIN TONB-RELATED"/>
    <property type="match status" value="1"/>
</dbReference>
<name>A0A1N7LQS0_9PROT</name>
<dbReference type="OrthoDB" id="8481221at2"/>
<evidence type="ECO:0000256" key="6">
    <source>
        <dbReference type="ARBA" id="ARBA00022692"/>
    </source>
</evidence>
<keyword evidence="3" id="KW-0813">Transport</keyword>
<dbReference type="STRING" id="80876.SAMN05421779_103500"/>
<comment type="similarity">
    <text evidence="2">Belongs to the TonB family.</text>
</comment>
<dbReference type="InterPro" id="IPR037682">
    <property type="entry name" value="TonB_C"/>
</dbReference>
<dbReference type="NCBIfam" id="TIGR01352">
    <property type="entry name" value="tonB_Cterm"/>
    <property type="match status" value="1"/>
</dbReference>
<dbReference type="AlphaFoldDB" id="A0A1N7LQS0"/>
<keyword evidence="8" id="KW-1133">Transmembrane helix</keyword>
<keyword evidence="5" id="KW-0997">Cell inner membrane</keyword>
<feature type="domain" description="TonB C-terminal" evidence="11">
    <location>
        <begin position="180"/>
        <end position="273"/>
    </location>
</feature>
<dbReference type="GO" id="GO:0055085">
    <property type="term" value="P:transmembrane transport"/>
    <property type="evidence" value="ECO:0007669"/>
    <property type="project" value="InterPro"/>
</dbReference>
<evidence type="ECO:0000256" key="5">
    <source>
        <dbReference type="ARBA" id="ARBA00022519"/>
    </source>
</evidence>
<comment type="subcellular location">
    <subcellularLocation>
        <location evidence="1">Cell inner membrane</location>
        <topology evidence="1">Single-pass membrane protein</topology>
        <orientation evidence="1">Periplasmic side</orientation>
    </subcellularLocation>
</comment>
<dbReference type="Pfam" id="PF03544">
    <property type="entry name" value="TonB_C"/>
    <property type="match status" value="1"/>
</dbReference>
<feature type="region of interest" description="Disordered" evidence="10">
    <location>
        <begin position="76"/>
        <end position="178"/>
    </location>
</feature>
<dbReference type="PROSITE" id="PS52015">
    <property type="entry name" value="TONB_CTD"/>
    <property type="match status" value="1"/>
</dbReference>
<evidence type="ECO:0000256" key="7">
    <source>
        <dbReference type="ARBA" id="ARBA00022927"/>
    </source>
</evidence>
<dbReference type="InterPro" id="IPR006260">
    <property type="entry name" value="TonB/TolA_C"/>
</dbReference>